<dbReference type="PROSITE" id="PS51843">
    <property type="entry name" value="NR_LBD"/>
    <property type="match status" value="1"/>
</dbReference>
<name>R7VFI7_CAPTE</name>
<keyword evidence="2" id="KW-0804">Transcription</keyword>
<reference evidence="6" key="3">
    <citation type="submission" date="2015-06" db="UniProtKB">
        <authorList>
            <consortium name="EnsemblMetazoa"/>
        </authorList>
    </citation>
    <scope>IDENTIFICATION</scope>
</reference>
<keyword evidence="1" id="KW-0805">Transcription regulation</keyword>
<reference evidence="5 7" key="2">
    <citation type="journal article" date="2013" name="Nature">
        <title>Insights into bilaterian evolution from three spiralian genomes.</title>
        <authorList>
            <person name="Simakov O."/>
            <person name="Marletaz F."/>
            <person name="Cho S.J."/>
            <person name="Edsinger-Gonzales E."/>
            <person name="Havlak P."/>
            <person name="Hellsten U."/>
            <person name="Kuo D.H."/>
            <person name="Larsson T."/>
            <person name="Lv J."/>
            <person name="Arendt D."/>
            <person name="Savage R."/>
            <person name="Osoegawa K."/>
            <person name="de Jong P."/>
            <person name="Grimwood J."/>
            <person name="Chapman J.A."/>
            <person name="Shapiro H."/>
            <person name="Aerts A."/>
            <person name="Otillar R.P."/>
            <person name="Terry A.Y."/>
            <person name="Boore J.L."/>
            <person name="Grigoriev I.V."/>
            <person name="Lindberg D.R."/>
            <person name="Seaver E.C."/>
            <person name="Weisblat D.A."/>
            <person name="Putnam N.H."/>
            <person name="Rokhsar D.S."/>
        </authorList>
    </citation>
    <scope>NUCLEOTIDE SEQUENCE</scope>
    <source>
        <strain evidence="5 7">I ESC-2004</strain>
    </source>
</reference>
<dbReference type="Proteomes" id="UP000014760">
    <property type="component" value="Unassembled WGS sequence"/>
</dbReference>
<organism evidence="5">
    <name type="scientific">Capitella teleta</name>
    <name type="common">Polychaete worm</name>
    <dbReference type="NCBI Taxonomy" id="283909"/>
    <lineage>
        <taxon>Eukaryota</taxon>
        <taxon>Metazoa</taxon>
        <taxon>Spiralia</taxon>
        <taxon>Lophotrochozoa</taxon>
        <taxon>Annelida</taxon>
        <taxon>Polychaeta</taxon>
        <taxon>Sedentaria</taxon>
        <taxon>Scolecida</taxon>
        <taxon>Capitellidae</taxon>
        <taxon>Capitella</taxon>
    </lineage>
</organism>
<dbReference type="InterPro" id="IPR035500">
    <property type="entry name" value="NHR-like_dom_sf"/>
</dbReference>
<gene>
    <name evidence="5" type="ORF">CAPTEDRAFT_187473</name>
</gene>
<evidence type="ECO:0000313" key="6">
    <source>
        <dbReference type="EnsemblMetazoa" id="CapteP187473"/>
    </source>
</evidence>
<dbReference type="EMBL" id="KB292570">
    <property type="protein sequence ID" value="ELU17332.1"/>
    <property type="molecule type" value="Genomic_DNA"/>
</dbReference>
<sequence>MVLDSSVFEKIHNQTGPPAELVSVVTRLQKLKLTDEESALFAALLVYLTSDRVGELQALKQIHACQELILEALLFYLEKTYPEEPLRVAHLISLATDMREIRLPGECLKWTEEIGIELPKVFKELCS</sequence>
<evidence type="ECO:0000313" key="7">
    <source>
        <dbReference type="Proteomes" id="UP000014760"/>
    </source>
</evidence>
<reference evidence="7" key="1">
    <citation type="submission" date="2012-12" db="EMBL/GenBank/DDBJ databases">
        <authorList>
            <person name="Hellsten U."/>
            <person name="Grimwood J."/>
            <person name="Chapman J.A."/>
            <person name="Shapiro H."/>
            <person name="Aerts A."/>
            <person name="Otillar R.P."/>
            <person name="Terry A.Y."/>
            <person name="Boore J.L."/>
            <person name="Simakov O."/>
            <person name="Marletaz F."/>
            <person name="Cho S.-J."/>
            <person name="Edsinger-Gonzales E."/>
            <person name="Havlak P."/>
            <person name="Kuo D.-H."/>
            <person name="Larsson T."/>
            <person name="Lv J."/>
            <person name="Arendt D."/>
            <person name="Savage R."/>
            <person name="Osoegawa K."/>
            <person name="de Jong P."/>
            <person name="Lindberg D.R."/>
            <person name="Seaver E.C."/>
            <person name="Weisblat D.A."/>
            <person name="Putnam N.H."/>
            <person name="Grigoriev I.V."/>
            <person name="Rokhsar D.S."/>
        </authorList>
    </citation>
    <scope>NUCLEOTIDE SEQUENCE</scope>
    <source>
        <strain evidence="7">I ESC-2004</strain>
    </source>
</reference>
<dbReference type="HOGENOM" id="CLU_139358_0_0_1"/>
<feature type="domain" description="NR LBD" evidence="4">
    <location>
        <begin position="1"/>
        <end position="127"/>
    </location>
</feature>
<evidence type="ECO:0000313" key="5">
    <source>
        <dbReference type="EMBL" id="ELU17332.1"/>
    </source>
</evidence>
<dbReference type="Pfam" id="PF00104">
    <property type="entry name" value="Hormone_recep"/>
    <property type="match status" value="1"/>
</dbReference>
<keyword evidence="7" id="KW-1185">Reference proteome</keyword>
<dbReference type="EMBL" id="AMQN01004089">
    <property type="status" value="NOT_ANNOTATED_CDS"/>
    <property type="molecule type" value="Genomic_DNA"/>
</dbReference>
<evidence type="ECO:0000256" key="2">
    <source>
        <dbReference type="ARBA" id="ARBA00023163"/>
    </source>
</evidence>
<keyword evidence="3" id="KW-0675">Receptor</keyword>
<evidence type="ECO:0000256" key="3">
    <source>
        <dbReference type="ARBA" id="ARBA00023170"/>
    </source>
</evidence>
<dbReference type="SUPFAM" id="SSF48508">
    <property type="entry name" value="Nuclear receptor ligand-binding domain"/>
    <property type="match status" value="1"/>
</dbReference>
<evidence type="ECO:0000259" key="4">
    <source>
        <dbReference type="PROSITE" id="PS51843"/>
    </source>
</evidence>
<evidence type="ECO:0000256" key="1">
    <source>
        <dbReference type="ARBA" id="ARBA00023015"/>
    </source>
</evidence>
<proteinExistence type="predicted"/>
<dbReference type="AlphaFoldDB" id="R7VFI7"/>
<protein>
    <recommendedName>
        <fullName evidence="4">NR LBD domain-containing protein</fullName>
    </recommendedName>
</protein>
<dbReference type="EnsemblMetazoa" id="CapteT187473">
    <property type="protein sequence ID" value="CapteP187473"/>
    <property type="gene ID" value="CapteG187473"/>
</dbReference>
<dbReference type="Gene3D" id="1.10.565.10">
    <property type="entry name" value="Retinoid X Receptor"/>
    <property type="match status" value="1"/>
</dbReference>
<accession>R7VFI7</accession>
<dbReference type="InterPro" id="IPR000536">
    <property type="entry name" value="Nucl_hrmn_rcpt_lig-bd"/>
</dbReference>